<keyword evidence="2" id="KW-1185">Reference proteome</keyword>
<name>A0A494XSE2_9BURK</name>
<reference evidence="1 2" key="1">
    <citation type="submission" date="2018-10" db="EMBL/GenBank/DDBJ databases">
        <title>Paraburkholderia sp. 7MK8-2, isolated from soil.</title>
        <authorList>
            <person name="Gao Z.-H."/>
            <person name="Qiu L.-H."/>
        </authorList>
    </citation>
    <scope>NUCLEOTIDE SEQUENCE [LARGE SCALE GENOMIC DNA]</scope>
    <source>
        <strain evidence="1 2">7MK8-2</strain>
    </source>
</reference>
<gene>
    <name evidence="1" type="ORF">D7S89_08320</name>
</gene>
<protein>
    <submittedName>
        <fullName evidence="1">Uncharacterized protein</fullName>
    </submittedName>
</protein>
<dbReference type="AlphaFoldDB" id="A0A494XSE2"/>
<dbReference type="Proteomes" id="UP000280434">
    <property type="component" value="Unassembled WGS sequence"/>
</dbReference>
<comment type="caution">
    <text evidence="1">The sequence shown here is derived from an EMBL/GenBank/DDBJ whole genome shotgun (WGS) entry which is preliminary data.</text>
</comment>
<dbReference type="RefSeq" id="WP_121277128.1">
    <property type="nucleotide sequence ID" value="NZ_RBZV01000002.1"/>
</dbReference>
<sequence>MLAMVMVVLFSVLAAVPVMMRSDIEGDQQAARAGVIAQLLNAQYLAAVNLCEEAAPPAECKGGGDIDTSARLNASITDAPLYRSGLFVARYDTGSNRIVAFVDESNAAARGALWGSVSAALILDAGGADGVGYWQAGHIVSRNGTSTDTVAAQQGSHTLVNGNPIIAQAMP</sequence>
<accession>A0A494XSE2</accession>
<organism evidence="1 2">
    <name type="scientific">Trinickia fusca</name>
    <dbReference type="NCBI Taxonomy" id="2419777"/>
    <lineage>
        <taxon>Bacteria</taxon>
        <taxon>Pseudomonadati</taxon>
        <taxon>Pseudomonadota</taxon>
        <taxon>Betaproteobacteria</taxon>
        <taxon>Burkholderiales</taxon>
        <taxon>Burkholderiaceae</taxon>
        <taxon>Trinickia</taxon>
    </lineage>
</organism>
<evidence type="ECO:0000313" key="2">
    <source>
        <dbReference type="Proteomes" id="UP000280434"/>
    </source>
</evidence>
<proteinExistence type="predicted"/>
<evidence type="ECO:0000313" key="1">
    <source>
        <dbReference type="EMBL" id="RKP51044.1"/>
    </source>
</evidence>
<dbReference type="EMBL" id="RBZV01000002">
    <property type="protein sequence ID" value="RKP51044.1"/>
    <property type="molecule type" value="Genomic_DNA"/>
</dbReference>